<gene>
    <name evidence="2" type="ORF">GPM918_LOCUS12295</name>
    <name evidence="3" type="ORF">SRO942_LOCUS12296</name>
</gene>
<comment type="caution">
    <text evidence="2">The sequence shown here is derived from an EMBL/GenBank/DDBJ whole genome shotgun (WGS) entry which is preliminary data.</text>
</comment>
<feature type="region of interest" description="Disordered" evidence="1">
    <location>
        <begin position="600"/>
        <end position="636"/>
    </location>
</feature>
<evidence type="ECO:0000256" key="1">
    <source>
        <dbReference type="SAM" id="MobiDB-lite"/>
    </source>
</evidence>
<dbReference type="Proteomes" id="UP000663829">
    <property type="component" value="Unassembled WGS sequence"/>
</dbReference>
<name>A0A814EUB3_9BILA</name>
<feature type="compositionally biased region" description="Basic and acidic residues" evidence="1">
    <location>
        <begin position="600"/>
        <end position="611"/>
    </location>
</feature>
<feature type="region of interest" description="Disordered" evidence="1">
    <location>
        <begin position="828"/>
        <end position="887"/>
    </location>
</feature>
<reference evidence="2" key="1">
    <citation type="submission" date="2021-02" db="EMBL/GenBank/DDBJ databases">
        <authorList>
            <person name="Nowell W R."/>
        </authorList>
    </citation>
    <scope>NUCLEOTIDE SEQUENCE</scope>
</reference>
<evidence type="ECO:0000313" key="4">
    <source>
        <dbReference type="Proteomes" id="UP000663829"/>
    </source>
</evidence>
<protein>
    <submittedName>
        <fullName evidence="2">Uncharacterized protein</fullName>
    </submittedName>
</protein>
<keyword evidence="4" id="KW-1185">Reference proteome</keyword>
<organism evidence="2 4">
    <name type="scientific">Didymodactylos carnosus</name>
    <dbReference type="NCBI Taxonomy" id="1234261"/>
    <lineage>
        <taxon>Eukaryota</taxon>
        <taxon>Metazoa</taxon>
        <taxon>Spiralia</taxon>
        <taxon>Gnathifera</taxon>
        <taxon>Rotifera</taxon>
        <taxon>Eurotatoria</taxon>
        <taxon>Bdelloidea</taxon>
        <taxon>Philodinida</taxon>
        <taxon>Philodinidae</taxon>
        <taxon>Didymodactylos</taxon>
    </lineage>
</organism>
<dbReference type="EMBL" id="CAJOBC010002670">
    <property type="protein sequence ID" value="CAF3745140.1"/>
    <property type="molecule type" value="Genomic_DNA"/>
</dbReference>
<feature type="compositionally biased region" description="Low complexity" evidence="1">
    <location>
        <begin position="627"/>
        <end position="636"/>
    </location>
</feature>
<sequence length="887" mass="100901">MYRTVADYVKNHFKQTLSTPTEISAWIRGLQPVHRCSNVIFESILVHGHVMSRDHMERLTRPRSVADSVLQHKRIRSILDPTRNPDIERIANEYIQAIACLEYSKADTSGMDGAEIFIPTEVKKAKSNGDYTDSISSCEKQLSNLLKKRDVDEIRGCSTDMAKASLVLMKTLAGIGYQVDKLLGTDKHIFSILGPHRGHYYGDIVIIFKAELMRHPDSNFSIQAGTSVHSGSTFEHRRWIKDAGTDDGRIQQFHESKLHCSIPGYENAAAAELMAIAGVKDNTIDVSLKKVLEYWNHVDSHKTFEAHLPTLVPLDYIEEIYMPKNVFESLSEDARKVAKKIFGDSLKITEHTVDLANARQNEGERKKYNKHIVEILIDKFDKNPKCSRQLHGSFITVPPNEFRDHILLPLTISKAYEQYQATHKKHPPTDDIYIYWQSMDGDVMITLSDQLLGRESSDNVQCLVCYVAKTPSTTTPNYHESCSYLNNGKPYQHFIVKHNSTFAKGLNTFHLGCNVDDFLTYCLRIETKNGQVTLSHAGPNSIYNHQKISHAFHKNELNLTKLNYVYVSAGSQRVPIRNFTINFSKVKELHPSVDDKFKREDLTTVKKDRSKSPTRSQSETTTKTPEASEAAADSESPSAVSRFVNWIGSKFKGKKPEACPDSVNCLQQNENDHIQKFSHPCRYSELCTNKKNEEPYLTHFPHNVSECTSKNSCSKLDDPVHRAKYRHAGKPDFLIPCDQQKNCKNTSYDHRIKYSHGQHIEVNFTEQPERSDGHDRPQEQTKKIACRHGLSCRDIKDADHCSKFSHPDEYDAGSAKDTDRNKIECRHGTGCRDKSDPDHCSRFSHPHDHRGGSSNNMGRHRTQCRHGAACRDKNDPDHCSKFSHPNE</sequence>
<dbReference type="AlphaFoldDB" id="A0A814EUB3"/>
<dbReference type="Proteomes" id="UP000681722">
    <property type="component" value="Unassembled WGS sequence"/>
</dbReference>
<feature type="compositionally biased region" description="Polar residues" evidence="1">
    <location>
        <begin position="613"/>
        <end position="625"/>
    </location>
</feature>
<evidence type="ECO:0000313" key="3">
    <source>
        <dbReference type="EMBL" id="CAF3745140.1"/>
    </source>
</evidence>
<feature type="compositionally biased region" description="Basic and acidic residues" evidence="1">
    <location>
        <begin position="828"/>
        <end position="851"/>
    </location>
</feature>
<feature type="compositionally biased region" description="Basic and acidic residues" evidence="1">
    <location>
        <begin position="869"/>
        <end position="887"/>
    </location>
</feature>
<dbReference type="EMBL" id="CAJNOQ010002670">
    <property type="protein sequence ID" value="CAF0972140.1"/>
    <property type="molecule type" value="Genomic_DNA"/>
</dbReference>
<accession>A0A814EUB3</accession>
<proteinExistence type="predicted"/>
<dbReference type="OrthoDB" id="9977239at2759"/>
<evidence type="ECO:0000313" key="2">
    <source>
        <dbReference type="EMBL" id="CAF0972140.1"/>
    </source>
</evidence>